<evidence type="ECO:0000313" key="2">
    <source>
        <dbReference type="Proteomes" id="UP000828941"/>
    </source>
</evidence>
<accession>A0ACB9MK69</accession>
<gene>
    <name evidence="1" type="ORF">L6164_023569</name>
</gene>
<evidence type="ECO:0000313" key="1">
    <source>
        <dbReference type="EMBL" id="KAI4324002.1"/>
    </source>
</evidence>
<keyword evidence="2" id="KW-1185">Reference proteome</keyword>
<reference evidence="1 2" key="1">
    <citation type="journal article" date="2022" name="DNA Res.">
        <title>Chromosomal-level genome assembly of the orchid tree Bauhinia variegata (Leguminosae; Cercidoideae) supports the allotetraploid origin hypothesis of Bauhinia.</title>
        <authorList>
            <person name="Zhong Y."/>
            <person name="Chen Y."/>
            <person name="Zheng D."/>
            <person name="Pang J."/>
            <person name="Liu Y."/>
            <person name="Luo S."/>
            <person name="Meng S."/>
            <person name="Qian L."/>
            <person name="Wei D."/>
            <person name="Dai S."/>
            <person name="Zhou R."/>
        </authorList>
    </citation>
    <scope>NUCLEOTIDE SEQUENCE [LARGE SCALE GENOMIC DNA]</scope>
    <source>
        <strain evidence="1">BV-YZ2020</strain>
    </source>
</reference>
<dbReference type="EMBL" id="CM039434">
    <property type="protein sequence ID" value="KAI4324002.1"/>
    <property type="molecule type" value="Genomic_DNA"/>
</dbReference>
<sequence>MPNIRKFMERPGSKAKVLHKKKSKVGDLSSASMADYFEREPWVSITGYPITSDPVVGQAINVQSNSIPESVVTYVVEPSTHKVDVALGSSPTARPAIFFDPLEEQACLPLSWKRKKTTAQRDRGQFVIVASHLKASSGLDSDFNVGASIDCQRAGSAHASAATGSCGINLVRVSSSAQPSDDRPSVLPLAEEHMTINLDGLKAMAEENAARAKHRVLVVEEKVANAERGLQATLKEVANAGDQTSALEKEMASVRSRLTDVEERSRASDVTIADL</sequence>
<name>A0ACB9MK69_BAUVA</name>
<dbReference type="Proteomes" id="UP000828941">
    <property type="component" value="Chromosome 9"/>
</dbReference>
<protein>
    <submittedName>
        <fullName evidence="1">Uncharacterized protein</fullName>
    </submittedName>
</protein>
<comment type="caution">
    <text evidence="1">The sequence shown here is derived from an EMBL/GenBank/DDBJ whole genome shotgun (WGS) entry which is preliminary data.</text>
</comment>
<organism evidence="1 2">
    <name type="scientific">Bauhinia variegata</name>
    <name type="common">Purple orchid tree</name>
    <name type="synonym">Phanera variegata</name>
    <dbReference type="NCBI Taxonomy" id="167791"/>
    <lineage>
        <taxon>Eukaryota</taxon>
        <taxon>Viridiplantae</taxon>
        <taxon>Streptophyta</taxon>
        <taxon>Embryophyta</taxon>
        <taxon>Tracheophyta</taxon>
        <taxon>Spermatophyta</taxon>
        <taxon>Magnoliopsida</taxon>
        <taxon>eudicotyledons</taxon>
        <taxon>Gunneridae</taxon>
        <taxon>Pentapetalae</taxon>
        <taxon>rosids</taxon>
        <taxon>fabids</taxon>
        <taxon>Fabales</taxon>
        <taxon>Fabaceae</taxon>
        <taxon>Cercidoideae</taxon>
        <taxon>Cercideae</taxon>
        <taxon>Bauhiniinae</taxon>
        <taxon>Bauhinia</taxon>
    </lineage>
</organism>
<proteinExistence type="predicted"/>